<dbReference type="EMBL" id="KB456260">
    <property type="protein sequence ID" value="EMF17023.1"/>
    <property type="molecule type" value="Genomic_DNA"/>
</dbReference>
<reference evidence="1 2" key="1">
    <citation type="journal article" date="2012" name="PLoS Pathog.">
        <title>Diverse lifestyles and strategies of plant pathogenesis encoded in the genomes of eighteen Dothideomycetes fungi.</title>
        <authorList>
            <person name="Ohm R.A."/>
            <person name="Feau N."/>
            <person name="Henrissat B."/>
            <person name="Schoch C.L."/>
            <person name="Horwitz B.A."/>
            <person name="Barry K.W."/>
            <person name="Condon B.J."/>
            <person name="Copeland A.C."/>
            <person name="Dhillon B."/>
            <person name="Glaser F."/>
            <person name="Hesse C.N."/>
            <person name="Kosti I."/>
            <person name="LaButti K."/>
            <person name="Lindquist E.A."/>
            <person name="Lucas S."/>
            <person name="Salamov A.A."/>
            <person name="Bradshaw R.E."/>
            <person name="Ciuffetti L."/>
            <person name="Hamelin R.C."/>
            <person name="Kema G.H.J."/>
            <person name="Lawrence C."/>
            <person name="Scott J.A."/>
            <person name="Spatafora J.W."/>
            <person name="Turgeon B.G."/>
            <person name="de Wit P.J.G.M."/>
            <person name="Zhong S."/>
            <person name="Goodwin S.B."/>
            <person name="Grigoriev I.V."/>
        </authorList>
    </citation>
    <scope>NUCLEOTIDE SEQUENCE [LARGE SCALE GENOMIC DNA]</scope>
    <source>
        <strain evidence="1 2">SO2202</strain>
    </source>
</reference>
<dbReference type="RefSeq" id="XP_016765144.1">
    <property type="nucleotide sequence ID" value="XM_016903470.1"/>
</dbReference>
<dbReference type="Proteomes" id="UP000016931">
    <property type="component" value="Unassembled WGS sequence"/>
</dbReference>
<accession>N1QMA0</accession>
<protein>
    <submittedName>
        <fullName evidence="1">Uncharacterized protein</fullName>
    </submittedName>
</protein>
<gene>
    <name evidence="1" type="ORF">SEPMUDRAFT_146133</name>
</gene>
<organism evidence="1 2">
    <name type="scientific">Sphaerulina musiva (strain SO2202)</name>
    <name type="common">Poplar stem canker fungus</name>
    <name type="synonym">Septoria musiva</name>
    <dbReference type="NCBI Taxonomy" id="692275"/>
    <lineage>
        <taxon>Eukaryota</taxon>
        <taxon>Fungi</taxon>
        <taxon>Dikarya</taxon>
        <taxon>Ascomycota</taxon>
        <taxon>Pezizomycotina</taxon>
        <taxon>Dothideomycetes</taxon>
        <taxon>Dothideomycetidae</taxon>
        <taxon>Mycosphaerellales</taxon>
        <taxon>Mycosphaerellaceae</taxon>
        <taxon>Sphaerulina</taxon>
    </lineage>
</organism>
<proteinExistence type="predicted"/>
<evidence type="ECO:0000313" key="2">
    <source>
        <dbReference type="Proteomes" id="UP000016931"/>
    </source>
</evidence>
<dbReference type="GeneID" id="27900607"/>
<evidence type="ECO:0000313" key="1">
    <source>
        <dbReference type="EMBL" id="EMF17023.1"/>
    </source>
</evidence>
<dbReference type="AlphaFoldDB" id="N1QMA0"/>
<dbReference type="HOGENOM" id="CLU_2251739_0_0_1"/>
<keyword evidence="2" id="KW-1185">Reference proteome</keyword>
<name>N1QMA0_SPHMS</name>
<sequence length="104" mass="11623">MARARPDATNLRDYSFTSSPYTVLLLTSTMTKSLPTVPNLLYSDRTNHPRGQAALHPRQPIVAARNAFGKTTAKSAQRALILVPSISFGRQFRGSDEHVYIYSW</sequence>